<protein>
    <submittedName>
        <fullName evidence="2">Uncharacterized protein</fullName>
    </submittedName>
</protein>
<dbReference type="VEuPathDB" id="AmoebaDB:ACA1_172040"/>
<dbReference type="Proteomes" id="UP000011083">
    <property type="component" value="Unassembled WGS sequence"/>
</dbReference>
<evidence type="ECO:0000256" key="1">
    <source>
        <dbReference type="SAM" id="SignalP"/>
    </source>
</evidence>
<dbReference type="KEGG" id="acan:ACA1_172040"/>
<feature type="chain" id="PRO_5003991213" evidence="1">
    <location>
        <begin position="23"/>
        <end position="102"/>
    </location>
</feature>
<keyword evidence="3" id="KW-1185">Reference proteome</keyword>
<name>L8HGH2_ACACF</name>
<gene>
    <name evidence="2" type="ORF">ACA1_172040</name>
</gene>
<proteinExistence type="predicted"/>
<evidence type="ECO:0000313" key="3">
    <source>
        <dbReference type="Proteomes" id="UP000011083"/>
    </source>
</evidence>
<evidence type="ECO:0000313" key="2">
    <source>
        <dbReference type="EMBL" id="ELR24619.1"/>
    </source>
</evidence>
<sequence length="102" mass="10966">MKTSLLAALFLFAFLFFASALAQRGQEDEGAAEVDPELAELNAFFKNLIPGADTNQLSQINTALGRSGPRGDGSKIIEVNINLKLLLIKLAHGGFGLYNNKD</sequence>
<dbReference type="GeneID" id="14925641"/>
<dbReference type="AlphaFoldDB" id="L8HGH2"/>
<feature type="signal peptide" evidence="1">
    <location>
        <begin position="1"/>
        <end position="22"/>
    </location>
</feature>
<keyword evidence="1" id="KW-0732">Signal</keyword>
<reference evidence="2 3" key="1">
    <citation type="journal article" date="2013" name="Genome Biol.">
        <title>Genome of Acanthamoeba castellanii highlights extensive lateral gene transfer and early evolution of tyrosine kinase signaling.</title>
        <authorList>
            <person name="Clarke M."/>
            <person name="Lohan A.J."/>
            <person name="Liu B."/>
            <person name="Lagkouvardos I."/>
            <person name="Roy S."/>
            <person name="Zafar N."/>
            <person name="Bertelli C."/>
            <person name="Schilde C."/>
            <person name="Kianianmomeni A."/>
            <person name="Burglin T.R."/>
            <person name="Frech C."/>
            <person name="Turcotte B."/>
            <person name="Kopec K.O."/>
            <person name="Synnott J.M."/>
            <person name="Choo C."/>
            <person name="Paponov I."/>
            <person name="Finkler A."/>
            <person name="Soon Heng Tan C."/>
            <person name="Hutchins A.P."/>
            <person name="Weinmeier T."/>
            <person name="Rattei T."/>
            <person name="Chu J.S."/>
            <person name="Gimenez G."/>
            <person name="Irimia M."/>
            <person name="Rigden D.J."/>
            <person name="Fitzpatrick D.A."/>
            <person name="Lorenzo-Morales J."/>
            <person name="Bateman A."/>
            <person name="Chiu C.H."/>
            <person name="Tang P."/>
            <person name="Hegemann P."/>
            <person name="Fromm H."/>
            <person name="Raoult D."/>
            <person name="Greub G."/>
            <person name="Miranda-Saavedra D."/>
            <person name="Chen N."/>
            <person name="Nash P."/>
            <person name="Ginger M.L."/>
            <person name="Horn M."/>
            <person name="Schaap P."/>
            <person name="Caler L."/>
            <person name="Loftus B."/>
        </authorList>
    </citation>
    <scope>NUCLEOTIDE SEQUENCE [LARGE SCALE GENOMIC DNA]</scope>
    <source>
        <strain evidence="2 3">Neff</strain>
    </source>
</reference>
<dbReference type="RefSeq" id="XP_004356519.1">
    <property type="nucleotide sequence ID" value="XM_004356466.1"/>
</dbReference>
<accession>L8HGH2</accession>
<organism evidence="2 3">
    <name type="scientific">Acanthamoeba castellanii (strain ATCC 30010 / Neff)</name>
    <dbReference type="NCBI Taxonomy" id="1257118"/>
    <lineage>
        <taxon>Eukaryota</taxon>
        <taxon>Amoebozoa</taxon>
        <taxon>Discosea</taxon>
        <taxon>Longamoebia</taxon>
        <taxon>Centramoebida</taxon>
        <taxon>Acanthamoebidae</taxon>
        <taxon>Acanthamoeba</taxon>
    </lineage>
</organism>
<dbReference type="EMBL" id="KB007811">
    <property type="protein sequence ID" value="ELR24619.1"/>
    <property type="molecule type" value="Genomic_DNA"/>
</dbReference>